<dbReference type="EMBL" id="VWPL01000021">
    <property type="protein sequence ID" value="KAA5599537.1"/>
    <property type="molecule type" value="Genomic_DNA"/>
</dbReference>
<dbReference type="OrthoDB" id="6305173at2"/>
<dbReference type="Gene3D" id="2.170.16.10">
    <property type="entry name" value="Hedgehog/Intein (Hint) domain"/>
    <property type="match status" value="1"/>
</dbReference>
<dbReference type="Proteomes" id="UP000323886">
    <property type="component" value="Unassembled WGS sequence"/>
</dbReference>
<dbReference type="InterPro" id="IPR028992">
    <property type="entry name" value="Hedgehog/Intein_dom"/>
</dbReference>
<proteinExistence type="predicted"/>
<evidence type="ECO:0000313" key="3">
    <source>
        <dbReference type="Proteomes" id="UP000323886"/>
    </source>
</evidence>
<name>A0A5M6HV22_9HYPH</name>
<comment type="caution">
    <text evidence="2">The sequence shown here is derived from an EMBL/GenBank/DDBJ whole genome shotgun (WGS) entry which is preliminary data.</text>
</comment>
<protein>
    <submittedName>
        <fullName evidence="2">Hint domain-containing protein</fullName>
    </submittedName>
</protein>
<reference evidence="2 3" key="1">
    <citation type="submission" date="2019-09" db="EMBL/GenBank/DDBJ databases">
        <title>Draft Whole-Genome sequence of Blastochloris sulfoviridis DSM 729.</title>
        <authorList>
            <person name="Meyer T.E."/>
            <person name="Kyndt J.A."/>
        </authorList>
    </citation>
    <scope>NUCLEOTIDE SEQUENCE [LARGE SCALE GENOMIC DNA]</scope>
    <source>
        <strain evidence="2 3">DSM 729</strain>
    </source>
</reference>
<evidence type="ECO:0000313" key="2">
    <source>
        <dbReference type="EMBL" id="KAA5599537.1"/>
    </source>
</evidence>
<dbReference type="Pfam" id="PF13403">
    <property type="entry name" value="Hint_2"/>
    <property type="match status" value="1"/>
</dbReference>
<gene>
    <name evidence="2" type="ORF">F1193_11960</name>
</gene>
<keyword evidence="3" id="KW-1185">Reference proteome</keyword>
<dbReference type="SUPFAM" id="SSF51294">
    <property type="entry name" value="Hedgehog/intein (Hint) domain"/>
    <property type="match status" value="1"/>
</dbReference>
<accession>A0A5M6HV22</accession>
<dbReference type="InterPro" id="IPR036844">
    <property type="entry name" value="Hint_dom_sf"/>
</dbReference>
<feature type="domain" description="Hedgehog/Intein (Hint)" evidence="1">
    <location>
        <begin position="142"/>
        <end position="274"/>
    </location>
</feature>
<sequence length="334" mass="35447">MSTSETDTITSPSSTDGNFSNAYLLTVVGGDYRILDGNIFSSGVNPVATDVVLEDKDQGRRDDTSVLGDIAVDRVTVSGAGPLLNGKYTFVTAATVGTGEGAATGIIVKKGLVYLFLTDDEYQPQALDDRVLQPMEGEVPLCFMPGTMIRTPAGDVAVETLKIGDAVTTADGRAVAVRWIGRQTVSTRFCDEVKLPVRIKAGALGDNLPQRDLLVSGDHALFLDGILVHASALVNGATIVHARDVPGVFTYFHVEVADHELILADGVAAETFIDNAGRRAFDNFAEFEALYPNGVDLVEMPYPRAKAYRQLPSSLRQRLAAKAAELGASEAAAA</sequence>
<organism evidence="2 3">
    <name type="scientific">Blastochloris sulfoviridis</name>
    <dbReference type="NCBI Taxonomy" id="50712"/>
    <lineage>
        <taxon>Bacteria</taxon>
        <taxon>Pseudomonadati</taxon>
        <taxon>Pseudomonadota</taxon>
        <taxon>Alphaproteobacteria</taxon>
        <taxon>Hyphomicrobiales</taxon>
        <taxon>Blastochloridaceae</taxon>
        <taxon>Blastochloris</taxon>
    </lineage>
</organism>
<evidence type="ECO:0000259" key="1">
    <source>
        <dbReference type="Pfam" id="PF13403"/>
    </source>
</evidence>
<dbReference type="AlphaFoldDB" id="A0A5M6HV22"/>